<evidence type="ECO:0000259" key="1">
    <source>
        <dbReference type="PROSITE" id="PS51819"/>
    </source>
</evidence>
<dbReference type="EMBL" id="JBHTLU010000019">
    <property type="protein sequence ID" value="MFD1221479.1"/>
    <property type="molecule type" value="Genomic_DNA"/>
</dbReference>
<dbReference type="Pfam" id="PF00903">
    <property type="entry name" value="Glyoxalase"/>
    <property type="match status" value="1"/>
</dbReference>
<proteinExistence type="predicted"/>
<dbReference type="InterPro" id="IPR037523">
    <property type="entry name" value="VOC_core"/>
</dbReference>
<comment type="caution">
    <text evidence="2">The sequence shown here is derived from an EMBL/GenBank/DDBJ whole genome shotgun (WGS) entry which is preliminary data.</text>
</comment>
<organism evidence="2 3">
    <name type="scientific">Paenibacillus vulneris</name>
    <dbReference type="NCBI Taxonomy" id="1133364"/>
    <lineage>
        <taxon>Bacteria</taxon>
        <taxon>Bacillati</taxon>
        <taxon>Bacillota</taxon>
        <taxon>Bacilli</taxon>
        <taxon>Bacillales</taxon>
        <taxon>Paenibacillaceae</taxon>
        <taxon>Paenibacillus</taxon>
    </lineage>
</organism>
<feature type="domain" description="VOC" evidence="1">
    <location>
        <begin position="5"/>
        <end position="124"/>
    </location>
</feature>
<evidence type="ECO:0000313" key="3">
    <source>
        <dbReference type="Proteomes" id="UP001597180"/>
    </source>
</evidence>
<name>A0ABW3UPT6_9BACL</name>
<keyword evidence="3" id="KW-1185">Reference proteome</keyword>
<accession>A0ABW3UPT6</accession>
<dbReference type="Gene3D" id="3.10.180.10">
    <property type="entry name" value="2,3-Dihydroxybiphenyl 1,2-Dioxygenase, domain 1"/>
    <property type="match status" value="1"/>
</dbReference>
<reference evidence="3" key="1">
    <citation type="journal article" date="2019" name="Int. J. Syst. Evol. Microbiol.">
        <title>The Global Catalogue of Microorganisms (GCM) 10K type strain sequencing project: providing services to taxonomists for standard genome sequencing and annotation.</title>
        <authorList>
            <consortium name="The Broad Institute Genomics Platform"/>
            <consortium name="The Broad Institute Genome Sequencing Center for Infectious Disease"/>
            <person name="Wu L."/>
            <person name="Ma J."/>
        </authorList>
    </citation>
    <scope>NUCLEOTIDE SEQUENCE [LARGE SCALE GENOMIC DNA]</scope>
    <source>
        <strain evidence="3">CCUG 53270</strain>
    </source>
</reference>
<gene>
    <name evidence="2" type="ORF">ACFQ4B_15270</name>
</gene>
<dbReference type="RefSeq" id="WP_345585457.1">
    <property type="nucleotide sequence ID" value="NZ_BAABJG010000003.1"/>
</dbReference>
<sequence>MGIQSVIHHQVPVHDLERAANWYVNVLGFVLERPIVAGSTMAFLHLPDRGAAIHLIQTNDPTRLVIPTEGKDNYIIGFYCENVKELQQKLIDSGITATLEDGGGCGWWLYFSDIDGNRYFAAEDK</sequence>
<dbReference type="PROSITE" id="PS51819">
    <property type="entry name" value="VOC"/>
    <property type="match status" value="1"/>
</dbReference>
<dbReference type="Proteomes" id="UP001597180">
    <property type="component" value="Unassembled WGS sequence"/>
</dbReference>
<protein>
    <submittedName>
        <fullName evidence="2">VOC family protein</fullName>
    </submittedName>
</protein>
<dbReference type="SUPFAM" id="SSF54593">
    <property type="entry name" value="Glyoxalase/Bleomycin resistance protein/Dihydroxybiphenyl dioxygenase"/>
    <property type="match status" value="1"/>
</dbReference>
<dbReference type="InterPro" id="IPR004360">
    <property type="entry name" value="Glyas_Fos-R_dOase_dom"/>
</dbReference>
<evidence type="ECO:0000313" key="2">
    <source>
        <dbReference type="EMBL" id="MFD1221479.1"/>
    </source>
</evidence>
<dbReference type="InterPro" id="IPR029068">
    <property type="entry name" value="Glyas_Bleomycin-R_OHBP_Dase"/>
</dbReference>